<protein>
    <recommendedName>
        <fullName evidence="3 8">Thiazole synthase</fullName>
        <ecNumber evidence="3 8">2.8.1.10</ecNumber>
    </recommendedName>
</protein>
<dbReference type="InterPro" id="IPR008867">
    <property type="entry name" value="ThiG"/>
</dbReference>
<evidence type="ECO:0000256" key="5">
    <source>
        <dbReference type="ARBA" id="ARBA00022977"/>
    </source>
</evidence>
<comment type="function">
    <text evidence="1 8">Catalyzes the rearrangement of 1-deoxy-D-xylulose 5-phosphate (DXP) to produce the thiazole phosphate moiety of thiamine. Sulfur is provided by the thiocarboxylate moiety of the carrier protein ThiS. In vitro, sulfur can be provided by H(2)S.</text>
</comment>
<keyword evidence="10" id="KW-0934">Plastid</keyword>
<comment type="similarity">
    <text evidence="8">Belongs to the ThiG family.</text>
</comment>
<evidence type="ECO:0000256" key="4">
    <source>
        <dbReference type="ARBA" id="ARBA00022679"/>
    </source>
</evidence>
<dbReference type="PANTHER" id="PTHR34266">
    <property type="entry name" value="THIAZOLE SYNTHASE"/>
    <property type="match status" value="1"/>
</dbReference>
<keyword evidence="4 8" id="KW-0808">Transferase</keyword>
<feature type="domain" description="Thiazole synthase ThiG" evidence="9">
    <location>
        <begin position="21"/>
        <end position="273"/>
    </location>
</feature>
<accession>A0A1G4NWJ5</accession>
<comment type="subunit">
    <text evidence="8">Homotetramer. Forms heterodimers with either ThiH or ThiS.</text>
</comment>
<feature type="active site" description="Schiff-base intermediate with DXP" evidence="8">
    <location>
        <position position="121"/>
    </location>
</feature>
<dbReference type="CDD" id="cd04728">
    <property type="entry name" value="ThiG"/>
    <property type="match status" value="1"/>
</dbReference>
<name>A0A1G4NWJ5_9FLOR</name>
<feature type="binding site" evidence="8">
    <location>
        <position position="182"/>
    </location>
    <ligand>
        <name>1-deoxy-D-xylulose 5-phosphate</name>
        <dbReference type="ChEBI" id="CHEBI:57792"/>
    </ligand>
</feature>
<gene>
    <name evidence="8 10" type="primary">thiG</name>
    <name evidence="10" type="ORF">H1444_8</name>
</gene>
<evidence type="ECO:0000256" key="1">
    <source>
        <dbReference type="ARBA" id="ARBA00002834"/>
    </source>
</evidence>
<evidence type="ECO:0000313" key="10">
    <source>
        <dbReference type="EMBL" id="SCW22886.1"/>
    </source>
</evidence>
<evidence type="ECO:0000256" key="6">
    <source>
        <dbReference type="ARBA" id="ARBA00023270"/>
    </source>
</evidence>
<dbReference type="UniPathway" id="UPA00060"/>
<dbReference type="EMBL" id="LT622871">
    <property type="protein sequence ID" value="SCW22886.1"/>
    <property type="molecule type" value="Genomic_DNA"/>
</dbReference>
<keyword evidence="10" id="KW-0150">Chloroplast</keyword>
<dbReference type="Pfam" id="PF05690">
    <property type="entry name" value="ThiG"/>
    <property type="match status" value="1"/>
</dbReference>
<dbReference type="GO" id="GO:0009507">
    <property type="term" value="C:chloroplast"/>
    <property type="evidence" value="ECO:0007669"/>
    <property type="project" value="UniProtKB-SubCell"/>
</dbReference>
<feature type="binding site" evidence="8">
    <location>
        <begin position="208"/>
        <end position="209"/>
    </location>
    <ligand>
        <name>1-deoxy-D-xylulose 5-phosphate</name>
        <dbReference type="ChEBI" id="CHEBI:57792"/>
    </ligand>
</feature>
<reference evidence="10" key="1">
    <citation type="submission" date="2016-10" db="EMBL/GenBank/DDBJ databases">
        <title>Chloroplast genomes as a tool to resolve red algal phylogenies: a case study in the Nemaliales.</title>
        <authorList>
            <person name="Costa J.F."/>
            <person name="Lin S.M."/>
            <person name="Macaya E.C."/>
            <person name="Fernandez-Garcia C."/>
            <person name="Verbruggen H."/>
        </authorList>
    </citation>
    <scope>NUCLEOTIDE SEQUENCE</scope>
    <source>
        <strain evidence="10">H.1444</strain>
    </source>
</reference>
<dbReference type="GO" id="GO:1990107">
    <property type="term" value="F:thiazole synthase activity"/>
    <property type="evidence" value="ECO:0007669"/>
    <property type="project" value="UniProtKB-EC"/>
</dbReference>
<keyword evidence="5 8" id="KW-0784">Thiamine biosynthesis</keyword>
<comment type="pathway">
    <text evidence="2 8">Cofactor biosynthesis; thiamine diphosphate biosynthesis.</text>
</comment>
<keyword evidence="6 8" id="KW-0704">Schiff base</keyword>
<dbReference type="SUPFAM" id="SSF110399">
    <property type="entry name" value="ThiG-like"/>
    <property type="match status" value="1"/>
</dbReference>
<evidence type="ECO:0000256" key="8">
    <source>
        <dbReference type="HAMAP-Rule" id="MF_00443"/>
    </source>
</evidence>
<sequence length="279" mass="30006">MIIPNFSLNTENLMNDERYLTIGGRPFNSRLMLGTGKYESADIAMQSIEAANPSMVTVAIRRLQNANTLPKYNLLKTLPWHSLFLLPNTAGCTTSEEAIRIASLGHEICKKIGQEGNKFVKLEVIPDPHHLLPDPLGTLKAAEYLISKNYTVLPYIYPDPMLAKQLEELGCATVMPLGSPIGSGQGLQNLENIQIIIENASIPVVIDAGIGTASDAVKAMEIGASAVLVNSAIAQAGSPNLMAQSIKLGVKSGRYAYFARRMKKVNYATPSSPASGIPV</sequence>
<evidence type="ECO:0000256" key="7">
    <source>
        <dbReference type="ARBA" id="ARBA00049897"/>
    </source>
</evidence>
<dbReference type="PANTHER" id="PTHR34266:SF2">
    <property type="entry name" value="THIAZOLE SYNTHASE"/>
    <property type="match status" value="1"/>
</dbReference>
<comment type="subcellular location">
    <subcellularLocation>
        <location evidence="8">Plastid</location>
        <location evidence="8">Chloroplast</location>
    </subcellularLocation>
</comment>
<dbReference type="EC" id="2.8.1.10" evidence="3 8"/>
<organism evidence="10">
    <name type="scientific">Nemalion sp. H.1444</name>
    <dbReference type="NCBI Taxonomy" id="1907586"/>
    <lineage>
        <taxon>Eukaryota</taxon>
        <taxon>Rhodophyta</taxon>
        <taxon>Florideophyceae</taxon>
        <taxon>Nemaliophycidae</taxon>
        <taxon>Nemaliales</taxon>
        <taxon>Nemaliaceae</taxon>
        <taxon>Nemalion</taxon>
    </lineage>
</organism>
<reference evidence="10" key="2">
    <citation type="submission" date="2016-10" db="EMBL/GenBank/DDBJ databases">
        <authorList>
            <person name="de Groot N.N."/>
        </authorList>
    </citation>
    <scope>NUCLEOTIDE SEQUENCE</scope>
    <source>
        <strain evidence="10">H.1444</strain>
    </source>
</reference>
<dbReference type="AlphaFoldDB" id="A0A1G4NWJ5"/>
<comment type="catalytic activity">
    <reaction evidence="7 8">
        <text>[ThiS sulfur-carrier protein]-C-terminal-Gly-aminoethanethioate + 2-iminoacetate + 1-deoxy-D-xylulose 5-phosphate = [ThiS sulfur-carrier protein]-C-terminal Gly-Gly + 2-[(2R,5Z)-2-carboxy-4-methylthiazol-5(2H)-ylidene]ethyl phosphate + 2 H2O + H(+)</text>
        <dbReference type="Rhea" id="RHEA:26297"/>
        <dbReference type="Rhea" id="RHEA-COMP:12909"/>
        <dbReference type="Rhea" id="RHEA-COMP:19908"/>
        <dbReference type="ChEBI" id="CHEBI:15377"/>
        <dbReference type="ChEBI" id="CHEBI:15378"/>
        <dbReference type="ChEBI" id="CHEBI:57792"/>
        <dbReference type="ChEBI" id="CHEBI:62899"/>
        <dbReference type="ChEBI" id="CHEBI:77846"/>
        <dbReference type="ChEBI" id="CHEBI:90778"/>
        <dbReference type="ChEBI" id="CHEBI:232372"/>
        <dbReference type="EC" id="2.8.1.10"/>
    </reaction>
</comment>
<dbReference type="GO" id="GO:0009229">
    <property type="term" value="P:thiamine diphosphate biosynthetic process"/>
    <property type="evidence" value="ECO:0007669"/>
    <property type="project" value="UniProtKB-UniRule"/>
</dbReference>
<evidence type="ECO:0000256" key="2">
    <source>
        <dbReference type="ARBA" id="ARBA00004948"/>
    </source>
</evidence>
<dbReference type="HAMAP" id="MF_00443">
    <property type="entry name" value="ThiG"/>
    <property type="match status" value="1"/>
</dbReference>
<geneLocation type="chloroplast" evidence="10"/>
<proteinExistence type="inferred from homology"/>
<feature type="binding site" evidence="8">
    <location>
        <begin position="230"/>
        <end position="231"/>
    </location>
    <ligand>
        <name>1-deoxy-D-xylulose 5-phosphate</name>
        <dbReference type="ChEBI" id="CHEBI:57792"/>
    </ligand>
</feature>
<evidence type="ECO:0000256" key="3">
    <source>
        <dbReference type="ARBA" id="ARBA00011960"/>
    </source>
</evidence>
<evidence type="ECO:0000259" key="9">
    <source>
        <dbReference type="Pfam" id="PF05690"/>
    </source>
</evidence>
<dbReference type="InterPro" id="IPR033983">
    <property type="entry name" value="Thiazole_synthase_ThiG"/>
</dbReference>
<dbReference type="Gene3D" id="3.20.20.70">
    <property type="entry name" value="Aldolase class I"/>
    <property type="match status" value="1"/>
</dbReference>
<dbReference type="InterPro" id="IPR013785">
    <property type="entry name" value="Aldolase_TIM"/>
</dbReference>